<dbReference type="InterPro" id="IPR014044">
    <property type="entry name" value="CAP_dom"/>
</dbReference>
<proteinExistence type="predicted"/>
<feature type="compositionally biased region" description="Basic and acidic residues" evidence="3">
    <location>
        <begin position="992"/>
        <end position="1011"/>
    </location>
</feature>
<dbReference type="GeneID" id="113498838"/>
<reference evidence="7 8" key="1">
    <citation type="submission" date="2025-04" db="UniProtKB">
        <authorList>
            <consortium name="RefSeq"/>
        </authorList>
    </citation>
    <scope>IDENTIFICATION</scope>
</reference>
<feature type="region of interest" description="Disordered" evidence="3">
    <location>
        <begin position="985"/>
        <end position="1016"/>
    </location>
</feature>
<dbReference type="Proteomes" id="UP000322000">
    <property type="component" value="Chromosome 1"/>
</dbReference>
<feature type="chain" id="PRO_5044656562" evidence="4">
    <location>
        <begin position="21"/>
        <end position="1032"/>
    </location>
</feature>
<dbReference type="InterPro" id="IPR002413">
    <property type="entry name" value="V5_allergen-like"/>
</dbReference>
<feature type="signal peptide" evidence="4">
    <location>
        <begin position="1"/>
        <end position="20"/>
    </location>
</feature>
<dbReference type="InterPro" id="IPR035940">
    <property type="entry name" value="CAP_sf"/>
</dbReference>
<dbReference type="Gene3D" id="3.40.33.10">
    <property type="entry name" value="CAP"/>
    <property type="match status" value="1"/>
</dbReference>
<protein>
    <submittedName>
        <fullName evidence="7 8">Uncharacterized protein LOC113498838 isoform X1</fullName>
    </submittedName>
</protein>
<dbReference type="AlphaFoldDB" id="A0A7E5W2B9"/>
<dbReference type="RefSeq" id="XP_026734791.1">
    <property type="nucleotide sequence ID" value="XM_026878990.1"/>
</dbReference>
<dbReference type="SUPFAM" id="SSF55797">
    <property type="entry name" value="PR-1-like"/>
    <property type="match status" value="1"/>
</dbReference>
<evidence type="ECO:0000259" key="5">
    <source>
        <dbReference type="SMART" id="SM00198"/>
    </source>
</evidence>
<sequence length="1032" mass="119928">MIFAKLPLFLVLVALRSASGSLVVDSASQKGIYLSDYCPSMKYCVEGSHVMCMYYDPNHVMGPRCSNPQNVSITAELANQLLDVTNAIRSKLATGKETGKDGVLLPRGYGIFRLRWDNELATFAQVLANQCVLRHDLCRSTKRFPDPGQTAGLVRFTFPDWYPMSRTPATSSPGLNEMKLSYAVTQTLKSWYAQKASVTEQMLTKYPDWTLTPTNQGGRLYMEMIYGSTTHMGCGISAYTEYSYYDNNRQMNYNSIQVICNYSARPRKGGQSYSMDAPRPGHGYTSLCGCPEGSREDADCLCTEYTPAPKPTPKPESCTAPEGNCEPTLVLLPIFTVEDAPSHKLYEKAREIEQPLTDFVIHRLDNLTSLGRAKSVEVFDILEGAGKERAFHLPSMPHPLKSVLMPTLHNNDLIYRAPLPPPILPTLPPSHIHSQLLMFTTPRPEYPILPAVRMPPTDIEQLPTFQLPTLRLPESSNQPHEIGPPQNPLSKYTDVLRSQFYEKSLIDPLNEEKPLPQIQKQTPKPTPTVKKSSIFTRVAQFKLPGRRSMSSPFETLMKDVVPRKDFSNLSKVVDDYLNRKQGYRRNTLLKSKQEYASHQEEERQYTESPPQTNTQEQKEEQQQKDQQPNEETTAIDDKQHKDEEVTETVLNNVEEKVITFKRYLKRGNNSDDTDVEAKEDNDNKLMSLLDTLEQEVKHIELDGNEKELFDAKIRKIYGTVVGKPVELLSPKQSKLNELELPDNDFGESKTYVKHESNHISDDERNMDDDKKIIKHIESKKPNRIKAFDFLERKHKDKIPDALLDSKYNDNIDHKLFNEIDRKYNEHIEHKLYSDSDRRYSDLEHKFMEDLDRKLNEDRKYKSGDRKFYNDHSEENRKYSHIPASRNQVKYENKEYRNYKHNSFSSVEDVKHRNFDKYEREKFGRGDRTFYRKDLDRKHRRGTEVKRSRSKNYYVHNDANDVLSVERRKYYQDKLENLERRLQHTRSFRRKMEHGNERPMRRMRPNREDRTRGSKTQADNFYMPDRARFLHGF</sequence>
<comment type="subcellular location">
    <subcellularLocation>
        <location evidence="1">Secreted</location>
    </subcellularLocation>
</comment>
<evidence type="ECO:0000313" key="7">
    <source>
        <dbReference type="RefSeq" id="XP_026734783.1"/>
    </source>
</evidence>
<keyword evidence="4" id="KW-0732">Signal</keyword>
<evidence type="ECO:0000256" key="4">
    <source>
        <dbReference type="SAM" id="SignalP"/>
    </source>
</evidence>
<gene>
    <name evidence="7 8" type="primary">LOC113498838</name>
</gene>
<feature type="compositionally biased region" description="Basic and acidic residues" evidence="3">
    <location>
        <begin position="591"/>
        <end position="605"/>
    </location>
</feature>
<feature type="region of interest" description="Disordered" evidence="3">
    <location>
        <begin position="587"/>
        <end position="648"/>
    </location>
</feature>
<keyword evidence="2" id="KW-0964">Secreted</keyword>
<dbReference type="OrthoDB" id="7174251at2759"/>
<evidence type="ECO:0000256" key="1">
    <source>
        <dbReference type="ARBA" id="ARBA00004613"/>
    </source>
</evidence>
<keyword evidence="6" id="KW-1185">Reference proteome</keyword>
<evidence type="ECO:0000313" key="8">
    <source>
        <dbReference type="RefSeq" id="XP_026734791.1"/>
    </source>
</evidence>
<organism evidence="6 7">
    <name type="scientific">Trichoplusia ni</name>
    <name type="common">Cabbage looper</name>
    <dbReference type="NCBI Taxonomy" id="7111"/>
    <lineage>
        <taxon>Eukaryota</taxon>
        <taxon>Metazoa</taxon>
        <taxon>Ecdysozoa</taxon>
        <taxon>Arthropoda</taxon>
        <taxon>Hexapoda</taxon>
        <taxon>Insecta</taxon>
        <taxon>Pterygota</taxon>
        <taxon>Neoptera</taxon>
        <taxon>Endopterygota</taxon>
        <taxon>Lepidoptera</taxon>
        <taxon>Glossata</taxon>
        <taxon>Ditrysia</taxon>
        <taxon>Noctuoidea</taxon>
        <taxon>Noctuidae</taxon>
        <taxon>Plusiinae</taxon>
        <taxon>Trichoplusia</taxon>
    </lineage>
</organism>
<dbReference type="PRINTS" id="PR00838">
    <property type="entry name" value="V5ALLERGEN"/>
</dbReference>
<name>A0A7E5W2B9_TRINI</name>
<evidence type="ECO:0000313" key="6">
    <source>
        <dbReference type="Proteomes" id="UP000322000"/>
    </source>
</evidence>
<feature type="compositionally biased region" description="Low complexity" evidence="3">
    <location>
        <begin position="515"/>
        <end position="531"/>
    </location>
</feature>
<dbReference type="Pfam" id="PF00188">
    <property type="entry name" value="CAP"/>
    <property type="match status" value="1"/>
</dbReference>
<dbReference type="KEGG" id="tnl:113498838"/>
<evidence type="ECO:0000256" key="3">
    <source>
        <dbReference type="SAM" id="MobiDB-lite"/>
    </source>
</evidence>
<dbReference type="RefSeq" id="XP_026734783.1">
    <property type="nucleotide sequence ID" value="XM_026878982.1"/>
</dbReference>
<dbReference type="GO" id="GO:0005576">
    <property type="term" value="C:extracellular region"/>
    <property type="evidence" value="ECO:0007669"/>
    <property type="project" value="UniProtKB-SubCell"/>
</dbReference>
<evidence type="ECO:0000256" key="2">
    <source>
        <dbReference type="ARBA" id="ARBA00022525"/>
    </source>
</evidence>
<accession>A0A7E5W2B9</accession>
<dbReference type="SMART" id="SM00198">
    <property type="entry name" value="SCP"/>
    <property type="match status" value="1"/>
</dbReference>
<feature type="domain" description="SCP" evidence="5">
    <location>
        <begin position="76"/>
        <end position="270"/>
    </location>
</feature>
<feature type="region of interest" description="Disordered" evidence="3">
    <location>
        <begin position="508"/>
        <end position="533"/>
    </location>
</feature>
<dbReference type="CDD" id="cd05380">
    <property type="entry name" value="CAP_euk"/>
    <property type="match status" value="1"/>
</dbReference>